<reference evidence="1 2" key="1">
    <citation type="submission" date="2018-06" db="EMBL/GenBank/DDBJ databases">
        <title>A transcriptomic atlas of mushroom development highlights an independent origin of complex multicellularity.</title>
        <authorList>
            <consortium name="DOE Joint Genome Institute"/>
            <person name="Krizsan K."/>
            <person name="Almasi E."/>
            <person name="Merenyi Z."/>
            <person name="Sahu N."/>
            <person name="Viragh M."/>
            <person name="Koszo T."/>
            <person name="Mondo S."/>
            <person name="Kiss B."/>
            <person name="Balint B."/>
            <person name="Kues U."/>
            <person name="Barry K."/>
            <person name="Hegedus J.C."/>
            <person name="Henrissat B."/>
            <person name="Johnson J."/>
            <person name="Lipzen A."/>
            <person name="Ohm R."/>
            <person name="Nagy I."/>
            <person name="Pangilinan J."/>
            <person name="Yan J."/>
            <person name="Xiong Y."/>
            <person name="Grigoriev I.V."/>
            <person name="Hibbett D.S."/>
            <person name="Nagy L.G."/>
        </authorList>
    </citation>
    <scope>NUCLEOTIDE SEQUENCE [LARGE SCALE GENOMIC DNA]</scope>
    <source>
        <strain evidence="1 2">SZMC22713</strain>
    </source>
</reference>
<organism evidence="1 2">
    <name type="scientific">Rickenella mellea</name>
    <dbReference type="NCBI Taxonomy" id="50990"/>
    <lineage>
        <taxon>Eukaryota</taxon>
        <taxon>Fungi</taxon>
        <taxon>Dikarya</taxon>
        <taxon>Basidiomycota</taxon>
        <taxon>Agaricomycotina</taxon>
        <taxon>Agaricomycetes</taxon>
        <taxon>Hymenochaetales</taxon>
        <taxon>Rickenellaceae</taxon>
        <taxon>Rickenella</taxon>
    </lineage>
</organism>
<gene>
    <name evidence="1" type="ORF">BD410DRAFT_780369</name>
</gene>
<dbReference type="Proteomes" id="UP000294933">
    <property type="component" value="Unassembled WGS sequence"/>
</dbReference>
<sequence length="115" mass="13295">MSTSRGPRLKTQGPDQARISVTYPRAEGGYYNDFFCRYWLWVAFHALAIHTYTTRVGRGWTADDTARLLWDVLPIHRTLKDSHMSYRLREYVENDLYSASPFFNSGEATPTGQLV</sequence>
<dbReference type="VEuPathDB" id="FungiDB:BD410DRAFT_780369"/>
<dbReference type="AlphaFoldDB" id="A0A4R5XHE9"/>
<keyword evidence="2" id="KW-1185">Reference proteome</keyword>
<dbReference type="EMBL" id="ML170156">
    <property type="protein sequence ID" value="TDL29866.1"/>
    <property type="molecule type" value="Genomic_DNA"/>
</dbReference>
<accession>A0A4R5XHE9</accession>
<evidence type="ECO:0000313" key="1">
    <source>
        <dbReference type="EMBL" id="TDL29866.1"/>
    </source>
</evidence>
<evidence type="ECO:0000313" key="2">
    <source>
        <dbReference type="Proteomes" id="UP000294933"/>
    </source>
</evidence>
<protein>
    <submittedName>
        <fullName evidence="1">Uncharacterized protein</fullName>
    </submittedName>
</protein>
<proteinExistence type="predicted"/>
<name>A0A4R5XHE9_9AGAM</name>